<comment type="caution">
    <text evidence="2">The sequence shown here is derived from an EMBL/GenBank/DDBJ whole genome shotgun (WGS) entry which is preliminary data.</text>
</comment>
<reference evidence="2" key="2">
    <citation type="submission" date="2020-09" db="EMBL/GenBank/DDBJ databases">
        <authorList>
            <person name="Sun Q."/>
            <person name="Ohkuma M."/>
        </authorList>
    </citation>
    <scope>NUCLEOTIDE SEQUENCE</scope>
    <source>
        <strain evidence="2">JCM 4956</strain>
    </source>
</reference>
<feature type="transmembrane region" description="Helical" evidence="1">
    <location>
        <begin position="43"/>
        <end position="65"/>
    </location>
</feature>
<dbReference type="AlphaFoldDB" id="A0A918NUA5"/>
<dbReference type="EMBL" id="BMWD01000042">
    <property type="protein sequence ID" value="GGX94841.1"/>
    <property type="molecule type" value="Genomic_DNA"/>
</dbReference>
<keyword evidence="3" id="KW-1185">Reference proteome</keyword>
<evidence type="ECO:0000313" key="3">
    <source>
        <dbReference type="Proteomes" id="UP000645555"/>
    </source>
</evidence>
<keyword evidence="1" id="KW-0812">Transmembrane</keyword>
<gene>
    <name evidence="2" type="ORF">GCM10010515_71920</name>
</gene>
<name>A0A918NUA5_9ACTN</name>
<dbReference type="Proteomes" id="UP000645555">
    <property type="component" value="Unassembled WGS sequence"/>
</dbReference>
<organism evidence="2 3">
    <name type="scientific">Streptomyces fructofermentans</name>
    <dbReference type="NCBI Taxonomy" id="152141"/>
    <lineage>
        <taxon>Bacteria</taxon>
        <taxon>Bacillati</taxon>
        <taxon>Actinomycetota</taxon>
        <taxon>Actinomycetes</taxon>
        <taxon>Kitasatosporales</taxon>
        <taxon>Streptomycetaceae</taxon>
        <taxon>Streptomyces</taxon>
    </lineage>
</organism>
<reference evidence="2" key="1">
    <citation type="journal article" date="2014" name="Int. J. Syst. Evol. Microbiol.">
        <title>Complete genome sequence of Corynebacterium casei LMG S-19264T (=DSM 44701T), isolated from a smear-ripened cheese.</title>
        <authorList>
            <consortium name="US DOE Joint Genome Institute (JGI-PGF)"/>
            <person name="Walter F."/>
            <person name="Albersmeier A."/>
            <person name="Kalinowski J."/>
            <person name="Ruckert C."/>
        </authorList>
    </citation>
    <scope>NUCLEOTIDE SEQUENCE</scope>
    <source>
        <strain evidence="2">JCM 4956</strain>
    </source>
</reference>
<accession>A0A918NUA5</accession>
<protein>
    <submittedName>
        <fullName evidence="2">Uncharacterized protein</fullName>
    </submittedName>
</protein>
<keyword evidence="1" id="KW-1133">Transmembrane helix</keyword>
<proteinExistence type="predicted"/>
<evidence type="ECO:0000313" key="2">
    <source>
        <dbReference type="EMBL" id="GGX94841.1"/>
    </source>
</evidence>
<keyword evidence="1" id="KW-0472">Membrane</keyword>
<sequence>MVHQADSRDGTQNKIDNSDIGGSVIQAGSIFYIVRNGFRRVEVVVGAVFLTALVAAGGILLPTWLDDGKSSAGDGKSAPGRPRADSDTTVWGCRESAVVPGMEITPRGMAPLESFPRGGVKASGSSISIVLQGSSDEELLLTGARAQIVSRHRPVRGLHVGNPCGSDAPRRVFTLDLDQSAAALKAVPDAEAGAAPFRGWPYAVKRGDAEYFLVKPQSTRYETEFRILLSWRSGGRGGTLVIDDRGKPFRVTASTAAEQTCVTVRDQTMYWLMPADSSSCPDED</sequence>
<evidence type="ECO:0000256" key="1">
    <source>
        <dbReference type="SAM" id="Phobius"/>
    </source>
</evidence>